<sequence length="144" mass="16291">MRISGSYQSLVILLTGIMLMACHPSPDKKVEQPGVKNTAKPKVVNQEDEVVNLILNLPEVKRKSAQVEKDSQGKRHLETYVETPPTAKDPNYWVKVAEDNGNSLVAYYIFAVHGKTHQISMYDEVNDSLKPLSKWREETPANER</sequence>
<dbReference type="PROSITE" id="PS51257">
    <property type="entry name" value="PROKAR_LIPOPROTEIN"/>
    <property type="match status" value="1"/>
</dbReference>
<accession>A0A917J739</accession>
<comment type="caution">
    <text evidence="1">The sequence shown here is derived from an EMBL/GenBank/DDBJ whole genome shotgun (WGS) entry which is preliminary data.</text>
</comment>
<evidence type="ECO:0000313" key="2">
    <source>
        <dbReference type="Proteomes" id="UP000662074"/>
    </source>
</evidence>
<keyword evidence="2" id="KW-1185">Reference proteome</keyword>
<reference evidence="1" key="2">
    <citation type="submission" date="2020-09" db="EMBL/GenBank/DDBJ databases">
        <authorList>
            <person name="Sun Q."/>
            <person name="Sedlacek I."/>
        </authorList>
    </citation>
    <scope>NUCLEOTIDE SEQUENCE</scope>
    <source>
        <strain evidence="1">CCM 8711</strain>
    </source>
</reference>
<name>A0A917J739_9SPHI</name>
<dbReference type="AlphaFoldDB" id="A0A917J739"/>
<proteinExistence type="predicted"/>
<reference evidence="1" key="1">
    <citation type="journal article" date="2014" name="Int. J. Syst. Evol. Microbiol.">
        <title>Complete genome sequence of Corynebacterium casei LMG S-19264T (=DSM 44701T), isolated from a smear-ripened cheese.</title>
        <authorList>
            <consortium name="US DOE Joint Genome Institute (JGI-PGF)"/>
            <person name="Walter F."/>
            <person name="Albersmeier A."/>
            <person name="Kalinowski J."/>
            <person name="Ruckert C."/>
        </authorList>
    </citation>
    <scope>NUCLEOTIDE SEQUENCE</scope>
    <source>
        <strain evidence="1">CCM 8711</strain>
    </source>
</reference>
<organism evidence="1 2">
    <name type="scientific">Mucilaginibacter galii</name>
    <dbReference type="NCBI Taxonomy" id="2005073"/>
    <lineage>
        <taxon>Bacteria</taxon>
        <taxon>Pseudomonadati</taxon>
        <taxon>Bacteroidota</taxon>
        <taxon>Sphingobacteriia</taxon>
        <taxon>Sphingobacteriales</taxon>
        <taxon>Sphingobacteriaceae</taxon>
        <taxon>Mucilaginibacter</taxon>
    </lineage>
</organism>
<evidence type="ECO:0008006" key="3">
    <source>
        <dbReference type="Google" id="ProtNLM"/>
    </source>
</evidence>
<dbReference type="Proteomes" id="UP000662074">
    <property type="component" value="Unassembled WGS sequence"/>
</dbReference>
<gene>
    <name evidence="1" type="ORF">GCM10011425_15150</name>
</gene>
<evidence type="ECO:0000313" key="1">
    <source>
        <dbReference type="EMBL" id="GGI50303.1"/>
    </source>
</evidence>
<dbReference type="EMBL" id="BMDO01000003">
    <property type="protein sequence ID" value="GGI50303.1"/>
    <property type="molecule type" value="Genomic_DNA"/>
</dbReference>
<dbReference type="RefSeq" id="WP_188415366.1">
    <property type="nucleotide sequence ID" value="NZ_BMDO01000003.1"/>
</dbReference>
<protein>
    <recommendedName>
        <fullName evidence="3">Lipoprotein</fullName>
    </recommendedName>
</protein>